<gene>
    <name evidence="1" type="ORF">H2198_004366</name>
</gene>
<proteinExistence type="predicted"/>
<dbReference type="EMBL" id="JAPDRQ010000065">
    <property type="protein sequence ID" value="KAJ9657355.1"/>
    <property type="molecule type" value="Genomic_DNA"/>
</dbReference>
<reference evidence="1" key="1">
    <citation type="submission" date="2022-10" db="EMBL/GenBank/DDBJ databases">
        <title>Culturing micro-colonial fungi from biological soil crusts in the Mojave desert and describing Neophaeococcomyces mojavensis, and introducing the new genera and species Taxawa tesnikishii.</title>
        <authorList>
            <person name="Kurbessoian T."/>
            <person name="Stajich J.E."/>
        </authorList>
    </citation>
    <scope>NUCLEOTIDE SEQUENCE</scope>
    <source>
        <strain evidence="1">JES_112</strain>
    </source>
</reference>
<dbReference type="Proteomes" id="UP001172386">
    <property type="component" value="Unassembled WGS sequence"/>
</dbReference>
<evidence type="ECO:0000313" key="2">
    <source>
        <dbReference type="Proteomes" id="UP001172386"/>
    </source>
</evidence>
<name>A0ACC3A8R6_9EURO</name>
<accession>A0ACC3A8R6</accession>
<protein>
    <submittedName>
        <fullName evidence="1">Uncharacterized protein</fullName>
    </submittedName>
</protein>
<evidence type="ECO:0000313" key="1">
    <source>
        <dbReference type="EMBL" id="KAJ9657355.1"/>
    </source>
</evidence>
<organism evidence="1 2">
    <name type="scientific">Neophaeococcomyces mojaviensis</name>
    <dbReference type="NCBI Taxonomy" id="3383035"/>
    <lineage>
        <taxon>Eukaryota</taxon>
        <taxon>Fungi</taxon>
        <taxon>Dikarya</taxon>
        <taxon>Ascomycota</taxon>
        <taxon>Pezizomycotina</taxon>
        <taxon>Eurotiomycetes</taxon>
        <taxon>Chaetothyriomycetidae</taxon>
        <taxon>Chaetothyriales</taxon>
        <taxon>Chaetothyriales incertae sedis</taxon>
        <taxon>Neophaeococcomyces</taxon>
    </lineage>
</organism>
<keyword evidence="2" id="KW-1185">Reference proteome</keyword>
<comment type="caution">
    <text evidence="1">The sequence shown here is derived from an EMBL/GenBank/DDBJ whole genome shotgun (WGS) entry which is preliminary data.</text>
</comment>
<sequence>MTDWEKLKVQDLKEECKSRRITITGLKLKQQFIDKLVEYESNSQDEGTAEASAEDQADGTVTGTADRVMEEVEQDDTLEQSQAHLDKQEHDQPETPERDAEVPLVVETDKNLPRDRPAALKVEDGQAFAAANREENEPVAETEQEARELQKEDMLIPQPEQLEPARIDQNAAEAKEHNEDVTMDDAEATLKTRQEEAKEEPVQIVDRMRDNSQVTESDQNEDSRKRKRRSVTPPPDAEEIRKRAKAINGEAIVSKNRAISPSPEAQNGTVTNSPAKSIAEEKQSEESHVPQASQVEDHGEEVMTETQRTSRSPSVDKDSIVAPALHAATRSLYMRNFKRPLNIQTLRSHISTVAQGSSSVPPGENPVKFWHMNNIRSHAFVTFSSISAASRVRTAMHDTRFPNEPQREHLWVDFVPDDKVEEWVEQETGAGSRVLGRNSGIRFEVVYSETDDGLQAVFQQVDPSSLQSQRPSISAVANNRSSISQRQASYTADPSKTATIASDVHSDRANIVPQSPSTDRHRQSPLPGPAQPKQLSDQGTGFKALDELFSSTTTKPKLYFKLQSQDVIDDRLEMIKDLYSDRGVTGDPGMKRYTFEKDRGREIWVDNGPEFGHGKKGQERLAGVGGRGRGGYRGRGGGGRFYGGDSYRGGGRR</sequence>